<name>A0A9D5WZ88_9BACT</name>
<dbReference type="RefSeq" id="WP_278489430.1">
    <property type="nucleotide sequence ID" value="NZ_JABZTM010000025.1"/>
</dbReference>
<protein>
    <submittedName>
        <fullName evidence="1">Uncharacterized protein</fullName>
    </submittedName>
</protein>
<sequence>MDILLKPDALSMTGAMNHFVISTSNEITFVLKYADTNQIIVQHTYTPNKAKRIEVDMENIIMPLLSFQLHDTSTPYQQKNIARKFTVEITEDKAAPPDSWTFIALRAGIDSFADSATNWLKANFLTWQPTMKPVTYYTPEFISYYAVEDCITKCRAYVDNNGEYVPYDLTLANLSGGAVWTIPVQYAIIAGKLNKLPSYYDVWVEDNSGTRLTYIQRYYAADIRSEQEQWVLFENSLGGIDTFRAYGDSENTAKHTHNIAEVENDAEEYRVDTAREYKKNTGFLTDSERKWLLDFFPSLGKYLYIGNHVRRIVVMESEVSCQEKELPSSYTFTYKYADARPYLNLKRTEQAEPHKLDIKIPDIGSFTIAPRLVELERLPLSGGALFPVQSPYADKWNITTADAILAWIAHEITAAYKGDGSFGHQHDNMSVLKALDRIGNYLTLDAQKINAALADIAEVAKTLHNDSPDWQKIVRTDKGSIVRAVISFMTSVLFGNYVKEASGAAIYPDAQGNWHFEGDYFHVRKQLTAEELQLMKSTHINGKVINSPGSFTISKVEKIDGGWRCYFTQQDGDGRMVSNTMGMDDYAYCETFNLVSEQGAIANHYYHRRVFCLGTDYVDICDNTNAEDYASGSDEPRIGDEVSTLGNKTNPARQHAIIQSAAGTGSPYYRMYVGINSFSLPKPKIQMSPTEGSWWMVTDEHGNELSIEEYLASLKSQINAVEQQSDKQMVIWFGDEKPSLSNAPAMEWQDDFTRNEHMNDVYYNRSFAKTGGGRAYAFTKTSVGYTWEEITDADVLTSLEAANRAQDTADGKRRVFVAQPTLQQEYDEGDLWVNATYKDENVEYSNDALRAIVAKKNGEPFSITHWKPVQQYTTKPISAIKQLAGKTVQAIAGNENTLNTLLNAIASGKGTSLLTMQGRFNAVVSSLTGTSDLVHSAVWDDEGNLRGFKNVGFMRSVAGEDGSLSLFSDWYDASGAKKKSAGIKLTASENGSKLLFDADQINFLGKTIINDKFVVDANGNVSMDGFTATNANISGTVTARKGNIGPFSIGNDGLYTGDYNKWWTDEKENFVYLNSSSFLLEQQVGYFAAGDIAHLKVGFGRGSDPTSQGNQDAYCASAMYIYRKMNSGTDLYRPAAKIISDNVINRNVALELQGALRVKGGIIEHGYFMEYTKKGDTNVIDFSFATTFLLKNSTGKRIQFFYPTLSDARKQLGITDNLESFCVPFTIIIDRDSYQITFSSTCKAATPTTSAEGGSIYGVGTIREDKIHVGIGGEKLYEYYRKDSEASNSQILMSSCDVKRFALCFTPSTGYYCILLSNF</sequence>
<comment type="caution">
    <text evidence="1">The sequence shown here is derived from an EMBL/GenBank/DDBJ whole genome shotgun (WGS) entry which is preliminary data.</text>
</comment>
<proteinExistence type="predicted"/>
<gene>
    <name evidence="1" type="ORF">HXN55_03425</name>
</gene>
<evidence type="ECO:0000313" key="1">
    <source>
        <dbReference type="EMBL" id="MBF1446427.1"/>
    </source>
</evidence>
<organism evidence="1 2">
    <name type="scientific">Prevotella nigrescens</name>
    <dbReference type="NCBI Taxonomy" id="28133"/>
    <lineage>
        <taxon>Bacteria</taxon>
        <taxon>Pseudomonadati</taxon>
        <taxon>Bacteroidota</taxon>
        <taxon>Bacteroidia</taxon>
        <taxon>Bacteroidales</taxon>
        <taxon>Prevotellaceae</taxon>
        <taxon>Prevotella</taxon>
    </lineage>
</organism>
<reference evidence="1" key="1">
    <citation type="submission" date="2020-04" db="EMBL/GenBank/DDBJ databases">
        <title>Deep metagenomics examines the oral microbiome during advanced dental caries in children, revealing novel taxa and co-occurrences with host molecules.</title>
        <authorList>
            <person name="Baker J.L."/>
            <person name="Morton J.T."/>
            <person name="Dinis M."/>
            <person name="Alvarez R."/>
            <person name="Tran N.C."/>
            <person name="Knight R."/>
            <person name="Edlund A."/>
        </authorList>
    </citation>
    <scope>NUCLEOTIDE SEQUENCE</scope>
    <source>
        <strain evidence="1">JCVI_32_bin.50</strain>
    </source>
</reference>
<dbReference type="Proteomes" id="UP000787419">
    <property type="component" value="Unassembled WGS sequence"/>
</dbReference>
<evidence type="ECO:0000313" key="2">
    <source>
        <dbReference type="Proteomes" id="UP000787419"/>
    </source>
</evidence>
<dbReference type="EMBL" id="JABZTM010000025">
    <property type="protein sequence ID" value="MBF1446427.1"/>
    <property type="molecule type" value="Genomic_DNA"/>
</dbReference>
<accession>A0A9D5WZ88</accession>